<dbReference type="CDD" id="cd00609">
    <property type="entry name" value="AAT_like"/>
    <property type="match status" value="1"/>
</dbReference>
<gene>
    <name evidence="7" type="ORF">S01H4_05510</name>
</gene>
<reference evidence="7" key="1">
    <citation type="journal article" date="2014" name="Front. Microbiol.">
        <title>High frequency of phylogenetically diverse reductive dehalogenase-homologous genes in deep subseafloor sedimentary metagenomes.</title>
        <authorList>
            <person name="Kawai M."/>
            <person name="Futagami T."/>
            <person name="Toyoda A."/>
            <person name="Takaki Y."/>
            <person name="Nishi S."/>
            <person name="Hori S."/>
            <person name="Arai W."/>
            <person name="Tsubouchi T."/>
            <person name="Morono Y."/>
            <person name="Uchiyama I."/>
            <person name="Ito T."/>
            <person name="Fujiyama A."/>
            <person name="Inagaki F."/>
            <person name="Takami H."/>
        </authorList>
    </citation>
    <scope>NUCLEOTIDE SEQUENCE</scope>
    <source>
        <strain evidence="7">Expedition CK06-06</strain>
    </source>
</reference>
<dbReference type="InterPro" id="IPR004838">
    <property type="entry name" value="NHTrfase_class1_PyrdxlP-BS"/>
</dbReference>
<keyword evidence="4" id="KW-0808">Transferase</keyword>
<protein>
    <recommendedName>
        <fullName evidence="6">Aminotransferase class I/classII large domain-containing protein</fullName>
    </recommendedName>
</protein>
<dbReference type="GO" id="GO:0008483">
    <property type="term" value="F:transaminase activity"/>
    <property type="evidence" value="ECO:0007669"/>
    <property type="project" value="UniProtKB-KW"/>
</dbReference>
<comment type="similarity">
    <text evidence="2">Belongs to the class-I pyridoxal-phosphate-dependent aminotransferase family.</text>
</comment>
<evidence type="ECO:0000256" key="4">
    <source>
        <dbReference type="ARBA" id="ARBA00022679"/>
    </source>
</evidence>
<dbReference type="Gene3D" id="3.40.640.10">
    <property type="entry name" value="Type I PLP-dependent aspartate aminotransferase-like (Major domain)"/>
    <property type="match status" value="1"/>
</dbReference>
<evidence type="ECO:0000313" key="7">
    <source>
        <dbReference type="EMBL" id="GAG71538.1"/>
    </source>
</evidence>
<dbReference type="Pfam" id="PF00155">
    <property type="entry name" value="Aminotran_1_2"/>
    <property type="match status" value="1"/>
</dbReference>
<dbReference type="PRINTS" id="PR00753">
    <property type="entry name" value="ACCSYNTHASE"/>
</dbReference>
<dbReference type="PANTHER" id="PTHR46383:SF1">
    <property type="entry name" value="ASPARTATE AMINOTRANSFERASE"/>
    <property type="match status" value="1"/>
</dbReference>
<dbReference type="PANTHER" id="PTHR46383">
    <property type="entry name" value="ASPARTATE AMINOTRANSFERASE"/>
    <property type="match status" value="1"/>
</dbReference>
<evidence type="ECO:0000256" key="1">
    <source>
        <dbReference type="ARBA" id="ARBA00001933"/>
    </source>
</evidence>
<evidence type="ECO:0000256" key="5">
    <source>
        <dbReference type="ARBA" id="ARBA00022898"/>
    </source>
</evidence>
<feature type="domain" description="Aminotransferase class I/classII large" evidence="6">
    <location>
        <begin position="34"/>
        <end position="392"/>
    </location>
</feature>
<keyword evidence="5" id="KW-0663">Pyridoxal phosphate</keyword>
<dbReference type="InterPro" id="IPR015421">
    <property type="entry name" value="PyrdxlP-dep_Trfase_major"/>
</dbReference>
<dbReference type="InterPro" id="IPR015422">
    <property type="entry name" value="PyrdxlP-dep_Trfase_small"/>
</dbReference>
<dbReference type="PROSITE" id="PS00105">
    <property type="entry name" value="AA_TRANSFER_CLASS_1"/>
    <property type="match status" value="1"/>
</dbReference>
<dbReference type="InterPro" id="IPR015424">
    <property type="entry name" value="PyrdxlP-dep_Trfase"/>
</dbReference>
<feature type="non-terminal residue" evidence="7">
    <location>
        <position position="1"/>
    </location>
</feature>
<accession>X1AFQ9</accession>
<keyword evidence="3" id="KW-0032">Aminotransferase</keyword>
<dbReference type="AlphaFoldDB" id="X1AFQ9"/>
<name>X1AFQ9_9ZZZZ</name>
<dbReference type="GO" id="GO:0006520">
    <property type="term" value="P:amino acid metabolic process"/>
    <property type="evidence" value="ECO:0007669"/>
    <property type="project" value="InterPro"/>
</dbReference>
<dbReference type="GO" id="GO:0030170">
    <property type="term" value="F:pyridoxal phosphate binding"/>
    <property type="evidence" value="ECO:0007669"/>
    <property type="project" value="InterPro"/>
</dbReference>
<evidence type="ECO:0000259" key="6">
    <source>
        <dbReference type="Pfam" id="PF00155"/>
    </source>
</evidence>
<organism evidence="7">
    <name type="scientific">marine sediment metagenome</name>
    <dbReference type="NCBI Taxonomy" id="412755"/>
    <lineage>
        <taxon>unclassified sequences</taxon>
        <taxon>metagenomes</taxon>
        <taxon>ecological metagenomes</taxon>
    </lineage>
</organism>
<comment type="cofactor">
    <cofactor evidence="1">
        <name>pyridoxal 5'-phosphate</name>
        <dbReference type="ChEBI" id="CHEBI:597326"/>
    </cofactor>
</comment>
<dbReference type="EMBL" id="BART01001606">
    <property type="protein sequence ID" value="GAG71538.1"/>
    <property type="molecule type" value="Genomic_DNA"/>
</dbReference>
<dbReference type="InterPro" id="IPR004839">
    <property type="entry name" value="Aminotransferase_I/II_large"/>
</dbReference>
<evidence type="ECO:0000256" key="2">
    <source>
        <dbReference type="ARBA" id="ARBA00007441"/>
    </source>
</evidence>
<dbReference type="FunFam" id="3.40.640.10:FF:000033">
    <property type="entry name" value="Aspartate aminotransferase"/>
    <property type="match status" value="1"/>
</dbReference>
<evidence type="ECO:0000256" key="3">
    <source>
        <dbReference type="ARBA" id="ARBA00022576"/>
    </source>
</evidence>
<dbReference type="InterPro" id="IPR050596">
    <property type="entry name" value="AspAT/PAT-like"/>
</dbReference>
<comment type="caution">
    <text evidence="7">The sequence shown here is derived from an EMBL/GenBank/DDBJ whole genome shotgun (WGS) entry which is preliminary data.</text>
</comment>
<dbReference type="Gene3D" id="3.90.1150.10">
    <property type="entry name" value="Aspartate Aminotransferase, domain 1"/>
    <property type="match status" value="1"/>
</dbReference>
<dbReference type="SUPFAM" id="SSF53383">
    <property type="entry name" value="PLP-dependent transferases"/>
    <property type="match status" value="1"/>
</dbReference>
<sequence>DWKMSISKRVNLISSSPTLAITARAKQMKQEGIDVIGFGAGEPDFDTPAHIKEAAKKAIDSGFTKYTPASGMKELKEAICRKFENDNNLDYSPEEIIVSCGAKHSIFNAILTLCNEDDEVILPSPYWVSYPEMIKVAGAKPVILKATQENNFKITPQQLQETITPKTKLLILNSPSNPTGIVYTKDELSSISNTLTEKGIFCISDEIYEKIIYDSQAHISIASLAPEIKKLTIVVNGVSKSYSMTGWRIGYAAGPKEIIQAMSNLQSHSTSNPTSISQKAALAALEGPQEPLCNMVAEFIKRRDYIVERLNSIKEISCLKPRGAFYVFPEVSQIIGRIFKGEIIKDSVFLAEILLDEANVAAVPGSVFGADEYLRLSYATSMENISKGLERIEGLINKL</sequence>
<proteinExistence type="inferred from homology"/>